<organism evidence="2 3">
    <name type="scientific">Camellia sinensis</name>
    <name type="common">Tea plant</name>
    <name type="synonym">Thea sinensis</name>
    <dbReference type="NCBI Taxonomy" id="4442"/>
    <lineage>
        <taxon>Eukaryota</taxon>
        <taxon>Viridiplantae</taxon>
        <taxon>Streptophyta</taxon>
        <taxon>Embryophyta</taxon>
        <taxon>Tracheophyta</taxon>
        <taxon>Spermatophyta</taxon>
        <taxon>Magnoliopsida</taxon>
        <taxon>eudicotyledons</taxon>
        <taxon>Gunneridae</taxon>
        <taxon>Pentapetalae</taxon>
        <taxon>asterids</taxon>
        <taxon>Ericales</taxon>
        <taxon>Theaceae</taxon>
        <taxon>Camellia</taxon>
    </lineage>
</organism>
<reference evidence="3" key="1">
    <citation type="journal article" date="2020" name="Nat. Commun.">
        <title>Genome assembly of wild tea tree DASZ reveals pedigree and selection history of tea varieties.</title>
        <authorList>
            <person name="Zhang W."/>
            <person name="Zhang Y."/>
            <person name="Qiu H."/>
            <person name="Guo Y."/>
            <person name="Wan H."/>
            <person name="Zhang X."/>
            <person name="Scossa F."/>
            <person name="Alseekh S."/>
            <person name="Zhang Q."/>
            <person name="Wang P."/>
            <person name="Xu L."/>
            <person name="Schmidt M.H."/>
            <person name="Jia X."/>
            <person name="Li D."/>
            <person name="Zhu A."/>
            <person name="Guo F."/>
            <person name="Chen W."/>
            <person name="Ni D."/>
            <person name="Usadel B."/>
            <person name="Fernie A.R."/>
            <person name="Wen W."/>
        </authorList>
    </citation>
    <scope>NUCLEOTIDE SEQUENCE [LARGE SCALE GENOMIC DNA]</scope>
    <source>
        <strain evidence="3">cv. G240</strain>
    </source>
</reference>
<dbReference type="AlphaFoldDB" id="A0A7J7GQ39"/>
<keyword evidence="3" id="KW-1185">Reference proteome</keyword>
<reference evidence="2 3" key="2">
    <citation type="submission" date="2020-07" db="EMBL/GenBank/DDBJ databases">
        <title>Genome assembly of wild tea tree DASZ reveals pedigree and selection history of tea varieties.</title>
        <authorList>
            <person name="Zhang W."/>
        </authorList>
    </citation>
    <scope>NUCLEOTIDE SEQUENCE [LARGE SCALE GENOMIC DNA]</scope>
    <source>
        <strain evidence="3">cv. G240</strain>
        <tissue evidence="2">Leaf</tissue>
    </source>
</reference>
<sequence length="199" mass="21148">MVARSVERASVQEVGDMESLGHSTDKRDILEQSGSKAGITFSACSSDSILSKSVGPHLKGHNLTSVGASHSGPNDSTRPLYFVTEPVEGQTVLALVPTRDNLVCPISIVELSPPSSPKADLKTIVLDECMSIVFNTLTLKRKAPEVEKAFARKPKLLKGAELTNIHVALLDIPSPLTSKAVSTRTRSSTQSKTLTSAGK</sequence>
<comment type="caution">
    <text evidence="2">The sequence shown here is derived from an EMBL/GenBank/DDBJ whole genome shotgun (WGS) entry which is preliminary data.</text>
</comment>
<feature type="region of interest" description="Disordered" evidence="1">
    <location>
        <begin position="180"/>
        <end position="199"/>
    </location>
</feature>
<gene>
    <name evidence="2" type="ORF">HYC85_019653</name>
</gene>
<evidence type="ECO:0000313" key="3">
    <source>
        <dbReference type="Proteomes" id="UP000593564"/>
    </source>
</evidence>
<evidence type="ECO:0000313" key="2">
    <source>
        <dbReference type="EMBL" id="KAF5942011.1"/>
    </source>
</evidence>
<proteinExistence type="predicted"/>
<name>A0A7J7GQ39_CAMSI</name>
<feature type="region of interest" description="Disordered" evidence="1">
    <location>
        <begin position="1"/>
        <end position="27"/>
    </location>
</feature>
<dbReference type="EMBL" id="JACBKZ010000009">
    <property type="protein sequence ID" value="KAF5942011.1"/>
    <property type="molecule type" value="Genomic_DNA"/>
</dbReference>
<accession>A0A7J7GQ39</accession>
<protein>
    <submittedName>
        <fullName evidence="2">Uncharacterized protein</fullName>
    </submittedName>
</protein>
<feature type="compositionally biased region" description="Low complexity" evidence="1">
    <location>
        <begin position="182"/>
        <end position="199"/>
    </location>
</feature>
<dbReference type="Proteomes" id="UP000593564">
    <property type="component" value="Unassembled WGS sequence"/>
</dbReference>
<evidence type="ECO:0000256" key="1">
    <source>
        <dbReference type="SAM" id="MobiDB-lite"/>
    </source>
</evidence>